<organism evidence="9 10">
    <name type="scientific">Mucilaginibacter celer</name>
    <dbReference type="NCBI Taxonomy" id="2305508"/>
    <lineage>
        <taxon>Bacteria</taxon>
        <taxon>Pseudomonadati</taxon>
        <taxon>Bacteroidota</taxon>
        <taxon>Sphingobacteriia</taxon>
        <taxon>Sphingobacteriales</taxon>
        <taxon>Sphingobacteriaceae</taxon>
        <taxon>Mucilaginibacter</taxon>
    </lineage>
</organism>
<evidence type="ECO:0000256" key="2">
    <source>
        <dbReference type="ARBA" id="ARBA00008017"/>
    </source>
</evidence>
<dbReference type="RefSeq" id="WP_119410989.1">
    <property type="nucleotide sequence ID" value="NZ_CP032869.1"/>
</dbReference>
<evidence type="ECO:0000256" key="7">
    <source>
        <dbReference type="SAM" id="Phobius"/>
    </source>
</evidence>
<dbReference type="GO" id="GO:0008381">
    <property type="term" value="F:mechanosensitive monoatomic ion channel activity"/>
    <property type="evidence" value="ECO:0007669"/>
    <property type="project" value="InterPro"/>
</dbReference>
<dbReference type="InterPro" id="IPR023408">
    <property type="entry name" value="MscS_beta-dom_sf"/>
</dbReference>
<evidence type="ECO:0000256" key="5">
    <source>
        <dbReference type="ARBA" id="ARBA00022989"/>
    </source>
</evidence>
<keyword evidence="5 7" id="KW-1133">Transmembrane helix</keyword>
<evidence type="ECO:0000256" key="4">
    <source>
        <dbReference type="ARBA" id="ARBA00022692"/>
    </source>
</evidence>
<feature type="transmembrane region" description="Helical" evidence="7">
    <location>
        <begin position="58"/>
        <end position="79"/>
    </location>
</feature>
<dbReference type="PANTHER" id="PTHR30221">
    <property type="entry name" value="SMALL-CONDUCTANCE MECHANOSENSITIVE CHANNEL"/>
    <property type="match status" value="1"/>
</dbReference>
<evidence type="ECO:0000259" key="8">
    <source>
        <dbReference type="Pfam" id="PF00924"/>
    </source>
</evidence>
<feature type="transmembrane region" description="Helical" evidence="7">
    <location>
        <begin position="85"/>
        <end position="117"/>
    </location>
</feature>
<dbReference type="Pfam" id="PF00924">
    <property type="entry name" value="MS_channel_2nd"/>
    <property type="match status" value="1"/>
</dbReference>
<dbReference type="Gene3D" id="1.10.287.1260">
    <property type="match status" value="1"/>
</dbReference>
<evidence type="ECO:0000256" key="3">
    <source>
        <dbReference type="ARBA" id="ARBA00022475"/>
    </source>
</evidence>
<dbReference type="Gene3D" id="2.30.30.60">
    <property type="match status" value="1"/>
</dbReference>
<dbReference type="InterPro" id="IPR006685">
    <property type="entry name" value="MscS_channel_2nd"/>
</dbReference>
<dbReference type="InterPro" id="IPR010920">
    <property type="entry name" value="LSM_dom_sf"/>
</dbReference>
<accession>A0A494W1K7</accession>
<dbReference type="Gene3D" id="3.30.70.100">
    <property type="match status" value="1"/>
</dbReference>
<name>A0A494W1K7_9SPHI</name>
<dbReference type="Proteomes" id="UP000270046">
    <property type="component" value="Chromosome"/>
</dbReference>
<dbReference type="SUPFAM" id="SSF82689">
    <property type="entry name" value="Mechanosensitive channel protein MscS (YggB), C-terminal domain"/>
    <property type="match status" value="1"/>
</dbReference>
<comment type="subcellular location">
    <subcellularLocation>
        <location evidence="1">Cell membrane</location>
        <topology evidence="1">Multi-pass membrane protein</topology>
    </subcellularLocation>
</comment>
<evidence type="ECO:0000256" key="6">
    <source>
        <dbReference type="ARBA" id="ARBA00023136"/>
    </source>
</evidence>
<protein>
    <submittedName>
        <fullName evidence="9">Mechanosensitive ion channel family protein</fullName>
    </submittedName>
</protein>
<sequence length="264" mass="29772">MLLDEYYSQFHHWLINRGPSYLGGVIIFFIGLWFIRWLRNRLRMRMTHRQVHSSLQPFFLSLTITALYVLLVIWVMNIIGWEMTIFTTIIGAFSVAAGLALSGTFQNFAGGVLILLLKPFEVDDSIVAQGQDGKVVSIQMFYTVLITADNKTVIIPNGKLFNEVIVNVTREGRRRLDFEMRVGYNNDMEKVKAIMTGVVNASKDILHEPAARVGVISLDNDCVRFTVNVWVDPAEFLNAKINLQETMLKQLAAGGVSFPKPGSN</sequence>
<dbReference type="InterPro" id="IPR011014">
    <property type="entry name" value="MscS_channel_TM-2"/>
</dbReference>
<keyword evidence="3" id="KW-1003">Cell membrane</keyword>
<keyword evidence="6 7" id="KW-0472">Membrane</keyword>
<feature type="domain" description="Mechanosensitive ion channel MscS" evidence="8">
    <location>
        <begin position="104"/>
        <end position="170"/>
    </location>
</feature>
<dbReference type="SUPFAM" id="SSF50182">
    <property type="entry name" value="Sm-like ribonucleoproteins"/>
    <property type="match status" value="1"/>
</dbReference>
<dbReference type="EMBL" id="CP032869">
    <property type="protein sequence ID" value="AYL97418.1"/>
    <property type="molecule type" value="Genomic_DNA"/>
</dbReference>
<feature type="transmembrane region" description="Helical" evidence="7">
    <location>
        <begin position="20"/>
        <end position="38"/>
    </location>
</feature>
<gene>
    <name evidence="9" type="ORF">HYN43_019840</name>
</gene>
<evidence type="ECO:0000256" key="1">
    <source>
        <dbReference type="ARBA" id="ARBA00004651"/>
    </source>
</evidence>
<keyword evidence="10" id="KW-1185">Reference proteome</keyword>
<evidence type="ECO:0000313" key="10">
    <source>
        <dbReference type="Proteomes" id="UP000270046"/>
    </source>
</evidence>
<keyword evidence="4 7" id="KW-0812">Transmembrane</keyword>
<evidence type="ECO:0000313" key="9">
    <source>
        <dbReference type="EMBL" id="AYL97418.1"/>
    </source>
</evidence>
<dbReference type="InterPro" id="IPR011066">
    <property type="entry name" value="MscS_channel_C_sf"/>
</dbReference>
<dbReference type="InterPro" id="IPR045275">
    <property type="entry name" value="MscS_archaea/bacteria_type"/>
</dbReference>
<reference evidence="9 10" key="1">
    <citation type="submission" date="2018-10" db="EMBL/GenBank/DDBJ databases">
        <title>Genome sequencing of Mucilaginibacter sp. HYN0043.</title>
        <authorList>
            <person name="Kim M."/>
            <person name="Yi H."/>
        </authorList>
    </citation>
    <scope>NUCLEOTIDE SEQUENCE [LARGE SCALE GENOMIC DNA]</scope>
    <source>
        <strain evidence="9 10">HYN0043</strain>
    </source>
</reference>
<dbReference type="KEGG" id="muh:HYN43_019840"/>
<proteinExistence type="inferred from homology"/>
<dbReference type="OrthoDB" id="9809206at2"/>
<dbReference type="PANTHER" id="PTHR30221:SF1">
    <property type="entry name" value="SMALL-CONDUCTANCE MECHANOSENSITIVE CHANNEL"/>
    <property type="match status" value="1"/>
</dbReference>
<dbReference type="SUPFAM" id="SSF82861">
    <property type="entry name" value="Mechanosensitive channel protein MscS (YggB), transmembrane region"/>
    <property type="match status" value="1"/>
</dbReference>
<dbReference type="AlphaFoldDB" id="A0A494W1K7"/>
<comment type="similarity">
    <text evidence="2">Belongs to the MscS (TC 1.A.23) family.</text>
</comment>
<dbReference type="GO" id="GO:0005886">
    <property type="term" value="C:plasma membrane"/>
    <property type="evidence" value="ECO:0007669"/>
    <property type="project" value="UniProtKB-SubCell"/>
</dbReference>